<accession>A0ABT9SXE7</accession>
<dbReference type="InterPro" id="IPR046839">
    <property type="entry name" value="ABC_toxin_N"/>
</dbReference>
<evidence type="ECO:0000256" key="1">
    <source>
        <dbReference type="ARBA" id="ARBA00023026"/>
    </source>
</evidence>
<protein>
    <recommendedName>
        <fullName evidence="6">Virulence plasmid A protein</fullName>
    </recommendedName>
</protein>
<dbReference type="InterPro" id="IPR041079">
    <property type="entry name" value="Neuraminidase-like"/>
</dbReference>
<dbReference type="Pfam" id="PF18413">
    <property type="entry name" value="Neuraminidase"/>
    <property type="match status" value="1"/>
</dbReference>
<dbReference type="Pfam" id="PF03538">
    <property type="entry name" value="VRP1"/>
    <property type="match status" value="1"/>
</dbReference>
<evidence type="ECO:0008006" key="6">
    <source>
        <dbReference type="Google" id="ProtNLM"/>
    </source>
</evidence>
<dbReference type="Pfam" id="PF20220">
    <property type="entry name" value="ABC_toxin_N"/>
    <property type="match status" value="1"/>
</dbReference>
<feature type="domain" description="ABC toxin N-terminal" evidence="3">
    <location>
        <begin position="904"/>
        <end position="1026"/>
    </location>
</feature>
<evidence type="ECO:0000259" key="2">
    <source>
        <dbReference type="Pfam" id="PF18413"/>
    </source>
</evidence>
<evidence type="ECO:0000313" key="5">
    <source>
        <dbReference type="Proteomes" id="UP001237737"/>
    </source>
</evidence>
<name>A0ABT9SXE7_9GAMM</name>
<sequence length="1405" mass="152380">MSQSLENAPSLANTFTADYPNLFGDQGIDRCPDEALESSFGPFAYAESLIGIVRRLEAAVGTPPVKPLAYRRPDIPGLILDEPALNRRVPRLSLVIECLEAMVESTHPGDEKAASVLAAATSPANLPFDRAWALVIQVLRSKRQQPWQLLRQTDEDYPNFSHRAVVNTSMRNALTLCTGLAPAQLRALQTTPATDDALWSRLGLPTGSTVESLADSATFLRATSLNRKRLRQLLAVNGVAPKDDSGTYSSVTVSKAGKPGGLADSSAFGARFVNDGQSPALRLVAGSATNKTTRIDNLSTGHLQRIDTMLRLHAGMSLPFAAIDRLLQAIFAAQGSDEDFQVDVHVLRALGLYCHLRDSRQVSLEAYAAVIDEISPYATGRDTPYYDELFHAGAGGSDLAGTGAPLTMDDGAFAIDGGDATVQQLCAGLGIGTDTLSVLLEWTVEAQELTTPSRNLALISACHRLAVLPRWLGHDEKDGLALLRLYEKTHPDLFEQLAGVPTLGKVDATLASDDTATDEPDIVDAIVTLMNFSDWLHRHRLDAMSIGSLLDASALTQADLTRLIPNVSARTQTVTDGRLRDAFLEMPFAIDAERAPTQVLSPLIESTGIFRDSVFDLDQAALDVQIGSALDAVKDTTTGKLVTTATKLVRTKTRIGQRLRELLDGQRALADQILAVLIPEVTDPDTRASLGKWAGATPASILALVDGTGSTGSETIPWLDALRQRSQLVSRLAIDAPTLEALRAHREWFDLDEDDIRNPGLIVVHRLTEWNKTVRDVAARSGSEVEKAGMELIAYLGSAGENAQGDPATRLAGLLGVDKAVVASVAARISPPPSGRSLTTASHIAWLLRLQALADRTTISVEAMLALGSLEPQSSAADIEAAAQLLLATCQPSERDLIVGTHNEAWRDAMVAWLLVHSTDIDGRKFAERNELSAWLLADLEVGAEPETTRLAAALDSLQLYIHRLLSGLERHLNPNADIKEERRQWSAFRSRYVDWRQYRERREYPENHIHPARRQRKTAAFLDLETQLAQGQARPADIDTTLLRYLADFERTSNIQVISAYHDGVDPVRDELHLVGRSNIEPYEYFWQSARMDVEAADGHTGMLAWSGWTKIDLPINGELTRTKIPQPLKSADTLAKTLANDISAAGAARRKASAWPGIKEGQRVWVRCEGVRADGSVSERDMFPLSRTVTAAEVIEGLRVPLPFDYVDDLGDHGQLHIIFKAALDGGANESNAAAFPVSVLDIPKCVTLSVRTAATNADWVLHTSRAVPSISTIAGYLALSAEEGPTKLVHELPSPSWLRATAVDSRGVEHAISLVDSRGVEHAISLRARRLAEGGPSYAINTTTVIPNKPFNTYFRIQCLASDNPGLPAGAYKGQLVLQLTGKDVPKVIESIFIDIDIDITA</sequence>
<dbReference type="RefSeq" id="WP_306849227.1">
    <property type="nucleotide sequence ID" value="NZ_JAUSSK010000002.1"/>
</dbReference>
<dbReference type="Proteomes" id="UP001237737">
    <property type="component" value="Unassembled WGS sequence"/>
</dbReference>
<comment type="caution">
    <text evidence="4">The sequence shown here is derived from an EMBL/GenBank/DDBJ whole genome shotgun (WGS) entry which is preliminary data.</text>
</comment>
<keyword evidence="5" id="KW-1185">Reference proteome</keyword>
<evidence type="ECO:0000259" key="3">
    <source>
        <dbReference type="Pfam" id="PF20220"/>
    </source>
</evidence>
<organism evidence="4 5">
    <name type="scientific">Luteibacter jiangsuensis</name>
    <dbReference type="NCBI Taxonomy" id="637577"/>
    <lineage>
        <taxon>Bacteria</taxon>
        <taxon>Pseudomonadati</taxon>
        <taxon>Pseudomonadota</taxon>
        <taxon>Gammaproteobacteria</taxon>
        <taxon>Lysobacterales</taxon>
        <taxon>Rhodanobacteraceae</taxon>
        <taxon>Luteibacter</taxon>
    </lineage>
</organism>
<feature type="domain" description="Neuraminidase-like" evidence="2">
    <location>
        <begin position="1057"/>
        <end position="1121"/>
    </location>
</feature>
<reference evidence="4 5" key="1">
    <citation type="submission" date="2023-07" db="EMBL/GenBank/DDBJ databases">
        <title>Sorghum-associated microbial communities from plants grown in Nebraska, USA.</title>
        <authorList>
            <person name="Schachtman D."/>
        </authorList>
    </citation>
    <scope>NUCLEOTIDE SEQUENCE [LARGE SCALE GENOMIC DNA]</scope>
    <source>
        <strain evidence="4 5">CC60</strain>
    </source>
</reference>
<evidence type="ECO:0000313" key="4">
    <source>
        <dbReference type="EMBL" id="MDQ0009680.1"/>
    </source>
</evidence>
<proteinExistence type="predicted"/>
<gene>
    <name evidence="4" type="ORF">J2T07_001857</name>
</gene>
<dbReference type="EMBL" id="JAUSSK010000002">
    <property type="protein sequence ID" value="MDQ0009680.1"/>
    <property type="molecule type" value="Genomic_DNA"/>
</dbReference>
<keyword evidence="1" id="KW-0843">Virulence</keyword>
<dbReference type="InterPro" id="IPR018003">
    <property type="entry name" value="Insecticidal_toxin/plasmid_vir"/>
</dbReference>